<evidence type="ECO:0000313" key="3">
    <source>
        <dbReference type="Proteomes" id="UP000279446"/>
    </source>
</evidence>
<proteinExistence type="predicted"/>
<dbReference type="InterPro" id="IPR005149">
    <property type="entry name" value="Tscrpt_reg_PadR_N"/>
</dbReference>
<keyword evidence="3" id="KW-1185">Reference proteome</keyword>
<protein>
    <submittedName>
        <fullName evidence="2">PadR family transcriptional regulator</fullName>
    </submittedName>
</protein>
<dbReference type="PANTHER" id="PTHR43252:SF2">
    <property type="entry name" value="TRANSCRIPTION REGULATOR, PADR-LIKE FAMILY"/>
    <property type="match status" value="1"/>
</dbReference>
<comment type="caution">
    <text evidence="2">The sequence shown here is derived from an EMBL/GenBank/DDBJ whole genome shotgun (WGS) entry which is preliminary data.</text>
</comment>
<organism evidence="2 3">
    <name type="scientific">Paenibacillus anaericanus</name>
    <dbReference type="NCBI Taxonomy" id="170367"/>
    <lineage>
        <taxon>Bacteria</taxon>
        <taxon>Bacillati</taxon>
        <taxon>Bacillota</taxon>
        <taxon>Bacilli</taxon>
        <taxon>Bacillales</taxon>
        <taxon>Paenibacillaceae</taxon>
        <taxon>Paenibacillus</taxon>
    </lineage>
</organism>
<dbReference type="SUPFAM" id="SSF46785">
    <property type="entry name" value="Winged helix' DNA-binding domain"/>
    <property type="match status" value="1"/>
</dbReference>
<evidence type="ECO:0000259" key="1">
    <source>
        <dbReference type="Pfam" id="PF03551"/>
    </source>
</evidence>
<accession>A0A3S1DQU4</accession>
<dbReference type="EMBL" id="RZNY01000006">
    <property type="protein sequence ID" value="RUT46997.1"/>
    <property type="molecule type" value="Genomic_DNA"/>
</dbReference>
<name>A0A3S1DQU4_9BACL</name>
<gene>
    <name evidence="2" type="ORF">EJP82_09865</name>
</gene>
<reference evidence="2 3" key="1">
    <citation type="submission" date="2018-12" db="EMBL/GenBank/DDBJ databases">
        <authorList>
            <person name="Sun L."/>
            <person name="Chen Z."/>
        </authorList>
    </citation>
    <scope>NUCLEOTIDE SEQUENCE [LARGE SCALE GENOMIC DNA]</scope>
    <source>
        <strain evidence="2 3">DSM 15890</strain>
    </source>
</reference>
<dbReference type="Pfam" id="PF03551">
    <property type="entry name" value="PadR"/>
    <property type="match status" value="1"/>
</dbReference>
<dbReference type="Proteomes" id="UP000279446">
    <property type="component" value="Unassembled WGS sequence"/>
</dbReference>
<dbReference type="PANTHER" id="PTHR43252">
    <property type="entry name" value="TRANSCRIPTIONAL REGULATOR YQJI"/>
    <property type="match status" value="1"/>
</dbReference>
<evidence type="ECO:0000313" key="2">
    <source>
        <dbReference type="EMBL" id="RUT46997.1"/>
    </source>
</evidence>
<feature type="domain" description="Transcription regulator PadR N-terminal" evidence="1">
    <location>
        <begin position="6"/>
        <end position="79"/>
    </location>
</feature>
<dbReference type="InterPro" id="IPR036388">
    <property type="entry name" value="WH-like_DNA-bd_sf"/>
</dbReference>
<dbReference type="InterPro" id="IPR036390">
    <property type="entry name" value="WH_DNA-bd_sf"/>
</dbReference>
<dbReference type="Gene3D" id="1.10.10.10">
    <property type="entry name" value="Winged helix-like DNA-binding domain superfamily/Winged helix DNA-binding domain"/>
    <property type="match status" value="1"/>
</dbReference>
<dbReference type="AlphaFoldDB" id="A0A3S1DQU4"/>
<sequence length="238" mass="27588">MIRALILYYLSIKPTHGYEIQKFIQVSGADTWTKIQSGSIYYALAKLEKEACIQTLREERTGSRVRKIYEITETGQKELVHELKQELSKPIVSADADKFLIGSMLNELPKDVLQHALRSHITELQEKKAFWEKWKQAKISEKSLLADKISFDMTIDSLNYQILWHEEILNNTDSYIEVGIEMQNLIKSIDFSNIDDKYSSTTELNETVYIQELRNEIINNPASAAENLDKLIEELKKK</sequence>
<dbReference type="OrthoDB" id="9808762at2"/>
<dbReference type="RefSeq" id="WP_127191882.1">
    <property type="nucleotide sequence ID" value="NZ_RZNY01000006.1"/>
</dbReference>